<protein>
    <submittedName>
        <fullName evidence="2">DUF3021 domain-containing protein</fullName>
    </submittedName>
</protein>
<feature type="transmembrane region" description="Helical" evidence="1">
    <location>
        <begin position="54"/>
        <end position="75"/>
    </location>
</feature>
<sequence>MKKKLLSRAAAGALAGLAISYAITILLSLGWGGGSYLPCRPELAALAGSESRAVALQALFALLVGAGFGACSLIWQIDRWSLARQTGVYFFLISLVMLPAAYGMYWMEHSLAGFAQYFGLFALFFLLFWGAGVLAGRRSVHKLNDALAAAQRRPPEG</sequence>
<accession>A0A9D2JM19</accession>
<feature type="transmembrane region" description="Helical" evidence="1">
    <location>
        <begin position="117"/>
        <end position="135"/>
    </location>
</feature>
<evidence type="ECO:0000313" key="3">
    <source>
        <dbReference type="Proteomes" id="UP000824065"/>
    </source>
</evidence>
<feature type="transmembrane region" description="Helical" evidence="1">
    <location>
        <begin position="12"/>
        <end position="34"/>
    </location>
</feature>
<dbReference type="Proteomes" id="UP000824065">
    <property type="component" value="Unassembled WGS sequence"/>
</dbReference>
<reference evidence="2" key="1">
    <citation type="journal article" date="2021" name="PeerJ">
        <title>Extensive microbial diversity within the chicken gut microbiome revealed by metagenomics and culture.</title>
        <authorList>
            <person name="Gilroy R."/>
            <person name="Ravi A."/>
            <person name="Getino M."/>
            <person name="Pursley I."/>
            <person name="Horton D.L."/>
            <person name="Alikhan N.F."/>
            <person name="Baker D."/>
            <person name="Gharbi K."/>
            <person name="Hall N."/>
            <person name="Watson M."/>
            <person name="Adriaenssens E.M."/>
            <person name="Foster-Nyarko E."/>
            <person name="Jarju S."/>
            <person name="Secka A."/>
            <person name="Antonio M."/>
            <person name="Oren A."/>
            <person name="Chaudhuri R.R."/>
            <person name="La Ragione R."/>
            <person name="Hildebrand F."/>
            <person name="Pallen M.J."/>
        </authorList>
    </citation>
    <scope>NUCLEOTIDE SEQUENCE</scope>
    <source>
        <strain evidence="2">ChiBcec16-3735</strain>
    </source>
</reference>
<keyword evidence="1" id="KW-0812">Transmembrane</keyword>
<feature type="transmembrane region" description="Helical" evidence="1">
    <location>
        <begin position="87"/>
        <end position="105"/>
    </location>
</feature>
<gene>
    <name evidence="2" type="ORF">H9725_00315</name>
</gene>
<keyword evidence="1" id="KW-0472">Membrane</keyword>
<keyword evidence="1" id="KW-1133">Transmembrane helix</keyword>
<evidence type="ECO:0000313" key="2">
    <source>
        <dbReference type="EMBL" id="HIZ57028.1"/>
    </source>
</evidence>
<dbReference type="EMBL" id="DXBJ01000004">
    <property type="protein sequence ID" value="HIZ57028.1"/>
    <property type="molecule type" value="Genomic_DNA"/>
</dbReference>
<name>A0A9D2JM19_9FIRM</name>
<organism evidence="2 3">
    <name type="scientific">Candidatus Faecalibacterium gallistercoris</name>
    <dbReference type="NCBI Taxonomy" id="2838579"/>
    <lineage>
        <taxon>Bacteria</taxon>
        <taxon>Bacillati</taxon>
        <taxon>Bacillota</taxon>
        <taxon>Clostridia</taxon>
        <taxon>Eubacteriales</taxon>
        <taxon>Oscillospiraceae</taxon>
        <taxon>Faecalibacterium</taxon>
    </lineage>
</organism>
<dbReference type="Pfam" id="PF11457">
    <property type="entry name" value="DUF3021"/>
    <property type="match status" value="1"/>
</dbReference>
<reference evidence="2" key="2">
    <citation type="submission" date="2021-04" db="EMBL/GenBank/DDBJ databases">
        <authorList>
            <person name="Gilroy R."/>
        </authorList>
    </citation>
    <scope>NUCLEOTIDE SEQUENCE</scope>
    <source>
        <strain evidence="2">ChiBcec16-3735</strain>
    </source>
</reference>
<dbReference type="InterPro" id="IPR021560">
    <property type="entry name" value="DUF3021"/>
</dbReference>
<evidence type="ECO:0000256" key="1">
    <source>
        <dbReference type="SAM" id="Phobius"/>
    </source>
</evidence>
<dbReference type="AlphaFoldDB" id="A0A9D2JM19"/>
<comment type="caution">
    <text evidence="2">The sequence shown here is derived from an EMBL/GenBank/DDBJ whole genome shotgun (WGS) entry which is preliminary data.</text>
</comment>
<proteinExistence type="predicted"/>